<accession>A0A820QZF1</accession>
<dbReference type="EMBL" id="CAJOAZ010029950">
    <property type="protein sequence ID" value="CAF4429364.1"/>
    <property type="molecule type" value="Genomic_DNA"/>
</dbReference>
<organism evidence="1 2">
    <name type="scientific">Adineta steineri</name>
    <dbReference type="NCBI Taxonomy" id="433720"/>
    <lineage>
        <taxon>Eukaryota</taxon>
        <taxon>Metazoa</taxon>
        <taxon>Spiralia</taxon>
        <taxon>Gnathifera</taxon>
        <taxon>Rotifera</taxon>
        <taxon>Eurotatoria</taxon>
        <taxon>Bdelloidea</taxon>
        <taxon>Adinetida</taxon>
        <taxon>Adinetidae</taxon>
        <taxon>Adineta</taxon>
    </lineage>
</organism>
<name>A0A820QZF1_9BILA</name>
<reference evidence="1" key="1">
    <citation type="submission" date="2021-02" db="EMBL/GenBank/DDBJ databases">
        <authorList>
            <person name="Nowell W R."/>
        </authorList>
    </citation>
    <scope>NUCLEOTIDE SEQUENCE</scope>
</reference>
<evidence type="ECO:0000313" key="1">
    <source>
        <dbReference type="EMBL" id="CAF4429364.1"/>
    </source>
</evidence>
<protein>
    <submittedName>
        <fullName evidence="1">Uncharacterized protein</fullName>
    </submittedName>
</protein>
<gene>
    <name evidence="1" type="ORF">OXD698_LOCUS53133</name>
</gene>
<dbReference type="AlphaFoldDB" id="A0A820QZF1"/>
<feature type="non-terminal residue" evidence="1">
    <location>
        <position position="1"/>
    </location>
</feature>
<proteinExistence type="predicted"/>
<dbReference type="Proteomes" id="UP000663844">
    <property type="component" value="Unassembled WGS sequence"/>
</dbReference>
<evidence type="ECO:0000313" key="2">
    <source>
        <dbReference type="Proteomes" id="UP000663844"/>
    </source>
</evidence>
<sequence length="69" mass="8134">MPQFRSALKWSHFFPCLRTPNEPSGLLIYTQNSKLHDDIKSTAMRSFRKLKEPYLTFYGITTSIPRKLE</sequence>
<comment type="caution">
    <text evidence="1">The sequence shown here is derived from an EMBL/GenBank/DDBJ whole genome shotgun (WGS) entry which is preliminary data.</text>
</comment>